<dbReference type="CDD" id="cd04333">
    <property type="entry name" value="ProX_deacylase"/>
    <property type="match status" value="1"/>
</dbReference>
<dbReference type="Proteomes" id="UP001501057">
    <property type="component" value="Unassembled WGS sequence"/>
</dbReference>
<sequence length="155" mass="16059">MSLESARAHLAEHGRADDVIITEDPAATVALAALALGVEPGRIAKTIALRTADPDTCVLVVAAGDVKIDGASYKAAFGRKAQMLRPEDVERLTGHPVGGVCPFANPPGATVYIDESLRGYETVFPACGTPESAIELTPADLETVGHAAGWVAVTR</sequence>
<evidence type="ECO:0000313" key="2">
    <source>
        <dbReference type="EMBL" id="GAA1728371.1"/>
    </source>
</evidence>
<dbReference type="SUPFAM" id="SSF55826">
    <property type="entry name" value="YbaK/ProRS associated domain"/>
    <property type="match status" value="1"/>
</dbReference>
<dbReference type="PANTHER" id="PTHR30411:SF1">
    <property type="entry name" value="CYTOPLASMIC PROTEIN"/>
    <property type="match status" value="1"/>
</dbReference>
<name>A0ABP4VJA9_9ACTN</name>
<protein>
    <submittedName>
        <fullName evidence="2">YbaK/EbsC family protein</fullName>
    </submittedName>
</protein>
<dbReference type="EMBL" id="BAAAME010000002">
    <property type="protein sequence ID" value="GAA1728371.1"/>
    <property type="molecule type" value="Genomic_DNA"/>
</dbReference>
<dbReference type="InterPro" id="IPR007214">
    <property type="entry name" value="YbaK/aa-tRNA-synth-assoc-dom"/>
</dbReference>
<feature type="domain" description="YbaK/aminoacyl-tRNA synthetase-associated" evidence="1">
    <location>
        <begin position="24"/>
        <end position="142"/>
    </location>
</feature>
<gene>
    <name evidence="2" type="ORF">GCM10009710_06260</name>
</gene>
<dbReference type="PANTHER" id="PTHR30411">
    <property type="entry name" value="CYTOPLASMIC PROTEIN"/>
    <property type="match status" value="1"/>
</dbReference>
<reference evidence="3" key="1">
    <citation type="journal article" date="2019" name="Int. J. Syst. Evol. Microbiol.">
        <title>The Global Catalogue of Microorganisms (GCM) 10K type strain sequencing project: providing services to taxonomists for standard genome sequencing and annotation.</title>
        <authorList>
            <consortium name="The Broad Institute Genomics Platform"/>
            <consortium name="The Broad Institute Genome Sequencing Center for Infectious Disease"/>
            <person name="Wu L."/>
            <person name="Ma J."/>
        </authorList>
    </citation>
    <scope>NUCLEOTIDE SEQUENCE [LARGE SCALE GENOMIC DNA]</scope>
    <source>
        <strain evidence="3">JCM 13518</strain>
    </source>
</reference>
<evidence type="ECO:0000259" key="1">
    <source>
        <dbReference type="Pfam" id="PF04073"/>
    </source>
</evidence>
<dbReference type="InterPro" id="IPR036754">
    <property type="entry name" value="YbaK/aa-tRNA-synt-asso_dom_sf"/>
</dbReference>
<dbReference type="RefSeq" id="WP_344197648.1">
    <property type="nucleotide sequence ID" value="NZ_BAAAME010000002.1"/>
</dbReference>
<evidence type="ECO:0000313" key="3">
    <source>
        <dbReference type="Proteomes" id="UP001501057"/>
    </source>
</evidence>
<accession>A0ABP4VJA9</accession>
<dbReference type="Pfam" id="PF04073">
    <property type="entry name" value="tRNA_edit"/>
    <property type="match status" value="1"/>
</dbReference>
<dbReference type="Gene3D" id="3.90.960.10">
    <property type="entry name" value="YbaK/aminoacyl-tRNA synthetase-associated domain"/>
    <property type="match status" value="1"/>
</dbReference>
<proteinExistence type="predicted"/>
<keyword evidence="3" id="KW-1185">Reference proteome</keyword>
<comment type="caution">
    <text evidence="2">The sequence shown here is derived from an EMBL/GenBank/DDBJ whole genome shotgun (WGS) entry which is preliminary data.</text>
</comment>
<organism evidence="2 3">
    <name type="scientific">Aeromicrobium alkaliterrae</name>
    <dbReference type="NCBI Taxonomy" id="302168"/>
    <lineage>
        <taxon>Bacteria</taxon>
        <taxon>Bacillati</taxon>
        <taxon>Actinomycetota</taxon>
        <taxon>Actinomycetes</taxon>
        <taxon>Propionibacteriales</taxon>
        <taxon>Nocardioidaceae</taxon>
        <taxon>Aeromicrobium</taxon>
    </lineage>
</organism>